<dbReference type="Pfam" id="PF10328">
    <property type="entry name" value="7TM_GPCR_Srx"/>
    <property type="match status" value="2"/>
</dbReference>
<keyword evidence="3 5" id="KW-1133">Transmembrane helix</keyword>
<feature type="transmembrane region" description="Helical" evidence="5">
    <location>
        <begin position="12"/>
        <end position="35"/>
    </location>
</feature>
<evidence type="ECO:0000313" key="7">
    <source>
        <dbReference type="Proteomes" id="UP000038045"/>
    </source>
</evidence>
<evidence type="ECO:0000313" key="8">
    <source>
        <dbReference type="WBParaSite" id="PTRK_0000196000.1"/>
    </source>
</evidence>
<dbReference type="Gene3D" id="1.20.1070.10">
    <property type="entry name" value="Rhodopsin 7-helix transmembrane proteins"/>
    <property type="match status" value="1"/>
</dbReference>
<proteinExistence type="predicted"/>
<accession>A0A0N4Z4P4</accession>
<dbReference type="PANTHER" id="PTHR23017:SF3">
    <property type="entry name" value="G-PROTEIN COUPLED RECEPTORS FAMILY 1 PROFILE DOMAIN-CONTAINING PROTEIN"/>
    <property type="match status" value="1"/>
</dbReference>
<keyword evidence="4 5" id="KW-0472">Membrane</keyword>
<evidence type="ECO:0000256" key="5">
    <source>
        <dbReference type="SAM" id="Phobius"/>
    </source>
</evidence>
<evidence type="ECO:0000256" key="1">
    <source>
        <dbReference type="ARBA" id="ARBA00004370"/>
    </source>
</evidence>
<evidence type="ECO:0000256" key="3">
    <source>
        <dbReference type="ARBA" id="ARBA00022989"/>
    </source>
</evidence>
<dbReference type="Proteomes" id="UP000038045">
    <property type="component" value="Unplaced"/>
</dbReference>
<comment type="subcellular location">
    <subcellularLocation>
        <location evidence="1">Membrane</location>
    </subcellularLocation>
</comment>
<feature type="transmembrane region" description="Helical" evidence="5">
    <location>
        <begin position="248"/>
        <end position="271"/>
    </location>
</feature>
<protein>
    <submittedName>
        <fullName evidence="8">G_PROTEIN_RECEP_F1_2 domain-containing protein</fullName>
    </submittedName>
</protein>
<dbReference type="AlphaFoldDB" id="A0A0N4Z4P4"/>
<organism evidence="7 8">
    <name type="scientific">Parastrongyloides trichosuri</name>
    <name type="common">Possum-specific nematode worm</name>
    <dbReference type="NCBI Taxonomy" id="131310"/>
    <lineage>
        <taxon>Eukaryota</taxon>
        <taxon>Metazoa</taxon>
        <taxon>Ecdysozoa</taxon>
        <taxon>Nematoda</taxon>
        <taxon>Chromadorea</taxon>
        <taxon>Rhabditida</taxon>
        <taxon>Tylenchina</taxon>
        <taxon>Panagrolaimomorpha</taxon>
        <taxon>Strongyloidoidea</taxon>
        <taxon>Strongyloididae</taxon>
        <taxon>Parastrongyloides</taxon>
    </lineage>
</organism>
<feature type="transmembrane region" description="Helical" evidence="5">
    <location>
        <begin position="283"/>
        <end position="305"/>
    </location>
</feature>
<dbReference type="InterPro" id="IPR017452">
    <property type="entry name" value="GPCR_Rhodpsn_7TM"/>
</dbReference>
<keyword evidence="2 5" id="KW-0812">Transmembrane</keyword>
<dbReference type="PANTHER" id="PTHR23017">
    <property type="entry name" value="SERPENTINE RECEPTOR, CLASS X"/>
    <property type="match status" value="1"/>
</dbReference>
<feature type="transmembrane region" description="Helical" evidence="5">
    <location>
        <begin position="130"/>
        <end position="149"/>
    </location>
</feature>
<dbReference type="SUPFAM" id="SSF81321">
    <property type="entry name" value="Family A G protein-coupled receptor-like"/>
    <property type="match status" value="1"/>
</dbReference>
<dbReference type="WBParaSite" id="PTRK_0000196000.1">
    <property type="protein sequence ID" value="PTRK_0000196000.1"/>
    <property type="gene ID" value="PTRK_0000196000"/>
</dbReference>
<feature type="domain" description="G-protein coupled receptors family 1 profile" evidence="6">
    <location>
        <begin position="29"/>
        <end position="199"/>
    </location>
</feature>
<name>A0A0N4Z4P4_PARTI</name>
<dbReference type="InterPro" id="IPR019430">
    <property type="entry name" value="7TM_GPCR_serpentine_rcpt_Srx"/>
</dbReference>
<feature type="transmembrane region" description="Helical" evidence="5">
    <location>
        <begin position="89"/>
        <end position="109"/>
    </location>
</feature>
<sequence length="317" mass="36781">MPLLTKELSEESIAAVSSIGSIGIAGLIINITCLIRLLRTSDFKNCFGYIVRSQIFANIGTLFCFVFWSCLSIIFCIRKDIYNILDKCFGTFIIFCWNLGMYCHVFISLNRFIALFFPLRYDLLFEGKGCKIYVSLLWIVSLTHIIPFFSRSCYFIFDSNIFVWSFGSTPCSYLLSEINFDLSIAYTIFCLAIDFIIFIKLGIKSKNFKRCSKRMRQVSVAKNSYKKTAFESTTINDKKSKKNSSSKFPIKFFMQSFCQNVLVILQMISFHFFSPYSEDTLQIMAYTTIAWNLHSSIDGLIVFFFHKEIRRNIFKCC</sequence>
<feature type="transmembrane region" description="Helical" evidence="5">
    <location>
        <begin position="184"/>
        <end position="203"/>
    </location>
</feature>
<dbReference type="PROSITE" id="PS50262">
    <property type="entry name" value="G_PROTEIN_RECEP_F1_2"/>
    <property type="match status" value="1"/>
</dbReference>
<reference evidence="8" key="1">
    <citation type="submission" date="2017-02" db="UniProtKB">
        <authorList>
            <consortium name="WormBaseParasite"/>
        </authorList>
    </citation>
    <scope>IDENTIFICATION</scope>
</reference>
<keyword evidence="7" id="KW-1185">Reference proteome</keyword>
<evidence type="ECO:0000259" key="6">
    <source>
        <dbReference type="PROSITE" id="PS50262"/>
    </source>
</evidence>
<evidence type="ECO:0000256" key="2">
    <source>
        <dbReference type="ARBA" id="ARBA00022692"/>
    </source>
</evidence>
<feature type="transmembrane region" description="Helical" evidence="5">
    <location>
        <begin position="55"/>
        <end position="77"/>
    </location>
</feature>
<evidence type="ECO:0000256" key="4">
    <source>
        <dbReference type="ARBA" id="ARBA00023136"/>
    </source>
</evidence>
<dbReference type="GO" id="GO:0016020">
    <property type="term" value="C:membrane"/>
    <property type="evidence" value="ECO:0007669"/>
    <property type="project" value="UniProtKB-SubCell"/>
</dbReference>
<dbReference type="CDD" id="cd00637">
    <property type="entry name" value="7tm_classA_rhodopsin-like"/>
    <property type="match status" value="1"/>
</dbReference>